<dbReference type="Gene3D" id="3.30.910.20">
    <property type="entry name" value="Skp domain"/>
    <property type="match status" value="1"/>
</dbReference>
<accession>A0ABM7VLA6</accession>
<evidence type="ECO:0000256" key="1">
    <source>
        <dbReference type="ARBA" id="ARBA00009091"/>
    </source>
</evidence>
<dbReference type="Proteomes" id="UP001354989">
    <property type="component" value="Plasmid pPP3"/>
</dbReference>
<dbReference type="InterPro" id="IPR005632">
    <property type="entry name" value="Chaperone_Skp"/>
</dbReference>
<geneLocation type="plasmid" evidence="4 5">
    <name>pPP3</name>
</geneLocation>
<keyword evidence="4" id="KW-0614">Plasmid</keyword>
<dbReference type="InterPro" id="IPR024930">
    <property type="entry name" value="Skp_dom_sf"/>
</dbReference>
<evidence type="ECO:0000313" key="5">
    <source>
        <dbReference type="Proteomes" id="UP001354989"/>
    </source>
</evidence>
<dbReference type="SMART" id="SM00935">
    <property type="entry name" value="OmpH"/>
    <property type="match status" value="1"/>
</dbReference>
<evidence type="ECO:0008006" key="6">
    <source>
        <dbReference type="Google" id="ProtNLM"/>
    </source>
</evidence>
<reference evidence="4 5" key="1">
    <citation type="submission" date="2021-12" db="EMBL/GenBank/DDBJ databases">
        <title>Genome sequencing of bacteria with rrn-lacking chromosome and rrn-plasmid.</title>
        <authorList>
            <person name="Anda M."/>
            <person name="Iwasaki W."/>
        </authorList>
    </citation>
    <scope>NUCLEOTIDE SEQUENCE [LARGE SCALE GENOMIC DNA]</scope>
    <source>
        <strain evidence="4 5">NBRC 101262</strain>
        <plasmid evidence="4 5">pPP3</plasmid>
    </source>
</reference>
<keyword evidence="2 3" id="KW-0732">Signal</keyword>
<name>A0ABM7VLA6_9BACT</name>
<dbReference type="SUPFAM" id="SSF111384">
    <property type="entry name" value="OmpH-like"/>
    <property type="match status" value="1"/>
</dbReference>
<organism evidence="4 5">
    <name type="scientific">Persicobacter psychrovividus</name>
    <dbReference type="NCBI Taxonomy" id="387638"/>
    <lineage>
        <taxon>Bacteria</taxon>
        <taxon>Pseudomonadati</taxon>
        <taxon>Bacteroidota</taxon>
        <taxon>Cytophagia</taxon>
        <taxon>Cytophagales</taxon>
        <taxon>Persicobacteraceae</taxon>
        <taxon>Persicobacter</taxon>
    </lineage>
</organism>
<evidence type="ECO:0000313" key="4">
    <source>
        <dbReference type="EMBL" id="BDD01758.1"/>
    </source>
</evidence>
<evidence type="ECO:0000256" key="3">
    <source>
        <dbReference type="SAM" id="SignalP"/>
    </source>
</evidence>
<proteinExistence type="inferred from homology"/>
<dbReference type="PANTHER" id="PTHR35089:SF1">
    <property type="entry name" value="CHAPERONE PROTEIN SKP"/>
    <property type="match status" value="1"/>
</dbReference>
<dbReference type="EMBL" id="AP025295">
    <property type="protein sequence ID" value="BDD01758.1"/>
    <property type="molecule type" value="Genomic_DNA"/>
</dbReference>
<keyword evidence="5" id="KW-1185">Reference proteome</keyword>
<dbReference type="PANTHER" id="PTHR35089">
    <property type="entry name" value="CHAPERONE PROTEIN SKP"/>
    <property type="match status" value="1"/>
</dbReference>
<gene>
    <name evidence="4" type="ORF">PEPS_40380</name>
</gene>
<sequence>MIRFLFAFLSCSVAFISPSLAHAQVKVGYVDVDFVLQHHNGFGLIQAELELFKRQIAEQRAKKMQRYQDEIMELNHYRDTFSGEVVKSREESVEKMRKSLIDFDKKSQDDIVSKEQALFQPVYHKVDRYIREIAENEGFTHVFTAKVRGTIFILSGSEQYDLTKEVLARFK</sequence>
<feature type="chain" id="PRO_5047082338" description="OmpH family outer membrane protein" evidence="3">
    <location>
        <begin position="24"/>
        <end position="171"/>
    </location>
</feature>
<dbReference type="Pfam" id="PF03938">
    <property type="entry name" value="OmpH"/>
    <property type="match status" value="1"/>
</dbReference>
<comment type="similarity">
    <text evidence="1">Belongs to the Skp family.</text>
</comment>
<evidence type="ECO:0000256" key="2">
    <source>
        <dbReference type="ARBA" id="ARBA00022729"/>
    </source>
</evidence>
<protein>
    <recommendedName>
        <fullName evidence="6">OmpH family outer membrane protein</fullName>
    </recommendedName>
</protein>
<feature type="signal peptide" evidence="3">
    <location>
        <begin position="1"/>
        <end position="23"/>
    </location>
</feature>